<keyword evidence="3 7" id="KW-0576">Peroxisome</keyword>
<proteinExistence type="inferred from homology"/>
<dbReference type="Pfam" id="PF04695">
    <property type="entry name" value="Pex14_N"/>
    <property type="match status" value="1"/>
</dbReference>
<evidence type="ECO:0000256" key="6">
    <source>
        <dbReference type="ARBA" id="ARBA00046271"/>
    </source>
</evidence>
<dbReference type="InterPro" id="IPR025655">
    <property type="entry name" value="PEX14"/>
</dbReference>
<sequence>MDSDQDKPASGIPEWQRGADDDAPSNAADKPAEDQLQVARRFLEDDEVKGASREKKVDFLKTKGIGDGDIEKLLGETTSQDPVPDKTEEASSTTSPTPPTPSTEESSSETPSTPSSDRPPIVTYPEFLANQSTTSPPPLVTTGRLLATLQVTAALSTLLVGASKFILTPMLERQTESREDLHTTTAARLDSIVALLEKSVSVVPPPPNRGGRMPSCDEDSDVDDPSEMFHRDVGTQTFLPVVPSASAAPKLPPAEAQASRLESLARSLTDVKDGLRSQSDGLSDIKMLIDVFGDDLDALTYRSPGELPGYDLYRGKKAEPEDEMRKVRDSIRRIKGALLSTRSFPASSR</sequence>
<accession>A0A086SYR1</accession>
<evidence type="ECO:0000313" key="10">
    <source>
        <dbReference type="EMBL" id="KFH42243.1"/>
    </source>
</evidence>
<comment type="subcellular location">
    <subcellularLocation>
        <location evidence="6 7">Peroxisome membrane</location>
    </subcellularLocation>
</comment>
<feature type="compositionally biased region" description="Basic and acidic residues" evidence="8">
    <location>
        <begin position="48"/>
        <end position="74"/>
    </location>
</feature>
<organism evidence="10 11">
    <name type="scientific">Hapsidospora chrysogenum (strain ATCC 11550 / CBS 779.69 / DSM 880 / IAM 14645 / JCM 23072 / IMI 49137)</name>
    <name type="common">Acremonium chrysogenum</name>
    <dbReference type="NCBI Taxonomy" id="857340"/>
    <lineage>
        <taxon>Eukaryota</taxon>
        <taxon>Fungi</taxon>
        <taxon>Dikarya</taxon>
        <taxon>Ascomycota</taxon>
        <taxon>Pezizomycotina</taxon>
        <taxon>Sordariomycetes</taxon>
        <taxon>Hypocreomycetidae</taxon>
        <taxon>Hypocreales</taxon>
        <taxon>Bionectriaceae</taxon>
        <taxon>Hapsidospora</taxon>
    </lineage>
</organism>
<keyword evidence="2" id="KW-0811">Translocation</keyword>
<dbReference type="GO" id="GO:0005778">
    <property type="term" value="C:peroxisomal membrane"/>
    <property type="evidence" value="ECO:0007669"/>
    <property type="project" value="UniProtKB-SubCell"/>
</dbReference>
<dbReference type="Proteomes" id="UP000029964">
    <property type="component" value="Unassembled WGS sequence"/>
</dbReference>
<evidence type="ECO:0000256" key="8">
    <source>
        <dbReference type="SAM" id="MobiDB-lite"/>
    </source>
</evidence>
<evidence type="ECO:0000256" key="2">
    <source>
        <dbReference type="ARBA" id="ARBA00023010"/>
    </source>
</evidence>
<keyword evidence="11" id="KW-1185">Reference proteome</keyword>
<gene>
    <name evidence="10" type="ORF">ACRE_070390</name>
</gene>
<reference evidence="11" key="1">
    <citation type="journal article" date="2014" name="Genome Announc.">
        <title>Genome sequence and annotation of Acremonium chrysogenum, producer of the beta-lactam antibiotic cephalosporin C.</title>
        <authorList>
            <person name="Terfehr D."/>
            <person name="Dahlmann T.A."/>
            <person name="Specht T."/>
            <person name="Zadra I."/>
            <person name="Kuernsteiner H."/>
            <person name="Kueck U."/>
        </authorList>
    </citation>
    <scope>NUCLEOTIDE SEQUENCE [LARGE SCALE GENOMIC DNA]</scope>
    <source>
        <strain evidence="11">ATCC 11550 / CBS 779.69 / DSM 880 / IAM 14645 / JCM 23072 / IMI 49137</strain>
    </source>
</reference>
<comment type="caution">
    <text evidence="10">The sequence shown here is derived from an EMBL/GenBank/DDBJ whole genome shotgun (WGS) entry which is preliminary data.</text>
</comment>
<dbReference type="InterPro" id="IPR006785">
    <property type="entry name" value="Pex14_N"/>
</dbReference>
<evidence type="ECO:0000256" key="4">
    <source>
        <dbReference type="ARBA" id="ARBA00029502"/>
    </source>
</evidence>
<evidence type="ECO:0000256" key="5">
    <source>
        <dbReference type="ARBA" id="ARBA00029691"/>
    </source>
</evidence>
<feature type="compositionally biased region" description="Low complexity" evidence="8">
    <location>
        <begin position="102"/>
        <end position="116"/>
    </location>
</feature>
<evidence type="ECO:0000256" key="1">
    <source>
        <dbReference type="ARBA" id="ARBA00005443"/>
    </source>
</evidence>
<dbReference type="PANTHER" id="PTHR23058">
    <property type="entry name" value="PEROXISOMAL MEMBRANE PROTEIN PEX14"/>
    <property type="match status" value="1"/>
</dbReference>
<feature type="domain" description="Peroxisome membrane anchor protein Pex14p N-terminal" evidence="9">
    <location>
        <begin position="32"/>
        <end position="76"/>
    </location>
</feature>
<keyword evidence="7" id="KW-0472">Membrane</keyword>
<dbReference type="OrthoDB" id="441517at2759"/>
<dbReference type="Gene3D" id="1.10.10.10">
    <property type="entry name" value="Winged helix-like DNA-binding domain superfamily/Winged helix DNA-binding domain"/>
    <property type="match status" value="1"/>
</dbReference>
<dbReference type="GO" id="GO:0016560">
    <property type="term" value="P:protein import into peroxisome matrix, docking"/>
    <property type="evidence" value="ECO:0007669"/>
    <property type="project" value="UniProtKB-UniRule"/>
</dbReference>
<dbReference type="GO" id="GO:0005102">
    <property type="term" value="F:signaling receptor binding"/>
    <property type="evidence" value="ECO:0007669"/>
    <property type="project" value="TreeGrafter"/>
</dbReference>
<evidence type="ECO:0000259" key="9">
    <source>
        <dbReference type="Pfam" id="PF04695"/>
    </source>
</evidence>
<dbReference type="HOGENOM" id="CLU_044743_0_0_1"/>
<evidence type="ECO:0000256" key="7">
    <source>
        <dbReference type="RuleBase" id="RU367032"/>
    </source>
</evidence>
<dbReference type="GO" id="GO:1990429">
    <property type="term" value="C:peroxisomal importomer complex"/>
    <property type="evidence" value="ECO:0007669"/>
    <property type="project" value="TreeGrafter"/>
</dbReference>
<feature type="region of interest" description="Disordered" evidence="8">
    <location>
        <begin position="1"/>
        <end position="122"/>
    </location>
</feature>
<name>A0A086SYR1_HAPC1</name>
<evidence type="ECO:0000313" key="11">
    <source>
        <dbReference type="Proteomes" id="UP000029964"/>
    </source>
</evidence>
<evidence type="ECO:0000256" key="3">
    <source>
        <dbReference type="ARBA" id="ARBA00023140"/>
    </source>
</evidence>
<dbReference type="InterPro" id="IPR036388">
    <property type="entry name" value="WH-like_DNA-bd_sf"/>
</dbReference>
<keyword evidence="7" id="KW-0813">Transport</keyword>
<keyword evidence="7" id="KW-0653">Protein transport</keyword>
<comment type="function">
    <text evidence="7">Component of the PEX13-PEX14 docking complex, a translocon channel that specifically mediates the import of peroxisomal cargo proteins bound to PEX5 receptor. The PEX13-PEX14 docking complex forms a large import pore which can be opened to a diameter of about 9 nm. Mechanistically, PEX5 receptor along with cargo proteins associates with the PEX14 subunit of the PEX13-PEX14 docking complex in the cytosol, leading to the insertion of the receptor into the organelle membrane with the concomitant translocation of the cargo into the peroxisome matrix.</text>
</comment>
<dbReference type="EMBL" id="JPKY01000100">
    <property type="protein sequence ID" value="KFH42243.1"/>
    <property type="molecule type" value="Genomic_DNA"/>
</dbReference>
<feature type="region of interest" description="Disordered" evidence="8">
    <location>
        <begin position="201"/>
        <end position="223"/>
    </location>
</feature>
<dbReference type="AlphaFoldDB" id="A0A086SYR1"/>
<comment type="similarity">
    <text evidence="1 7">Belongs to the peroxin-14 family.</text>
</comment>
<protein>
    <recommendedName>
        <fullName evidence="4 7">Peroxisomal membrane protein PEX14</fullName>
    </recommendedName>
    <alternativeName>
        <fullName evidence="5 7">Peroxin-14</fullName>
    </alternativeName>
</protein>
<dbReference type="PANTHER" id="PTHR23058:SF5">
    <property type="entry name" value="PEROXISOMAL MEMBRANE PROTEIN PEX14"/>
    <property type="match status" value="1"/>
</dbReference>